<feature type="domain" description="Proteasome adapter and scaffold protein ECM29 HEAT-repeat" evidence="3">
    <location>
        <begin position="773"/>
        <end position="933"/>
    </location>
</feature>
<evidence type="ECO:0000313" key="5">
    <source>
        <dbReference type="Proteomes" id="UP001244341"/>
    </source>
</evidence>
<evidence type="ECO:0000256" key="1">
    <source>
        <dbReference type="ARBA" id="ARBA00022737"/>
    </source>
</evidence>
<accession>A0ABY8UQN8</accession>
<dbReference type="Gene3D" id="1.25.10.10">
    <property type="entry name" value="Leucine-rich Repeat Variant"/>
    <property type="match status" value="2"/>
</dbReference>
<sequence>MAGGSSSAWQQQVAELRERAAARQAWLCHWLAHHHQPVRLAAARLTALAAAAAQPAAAEALLQQLLAALPPVGSAGAAGSAGGGGGGSSRLEEQEGSLLAAGLILARSASCGSPALPAELQQSALAALTQQLRHHSGSAAGAGGSSNGNAAGSAAGGRSLVLAGAAALALGFVSLAGQAALPGLLTDGSNSGGDAAQAAAAAGSGSDSAAPAAAAAAATGGAGSGASSGSSGSVAPGSVLGVLLSLAGIGKDSRAALRAVAAVGYIAAGSGDQQVHLAAAKGLLALSCSKGLSEELLLGLGEAAAAAAGDVSGFNPALLLWSNLDSIADCVDAAEAAAAGGSAAAGTAAPGQPADQQQAAAMDVDTATAADGPSSSSSSSSSGSSRGGVQEYLLAELGKMAVAPKEEVRCASCLLLVSLLQLCKGSGLLAGRLPQLQATFTGLLGDSNELTQDLAARGVSLVYSRGGAPLQQQLLGQLLGLLQGGPGAPAAAAAGAAGVKLAGDSKLFEEGQLGATPGGGGLTTYRELCSLANDLGQPDLVYRFMDLARASSALSAKRGAAVGVARIARLAAAATPGGTGQPGGGSGLASLLGPARLASLLPKLYRLCHDPSPKVSDSMSAIWAALLDDPRAAVDAHYDDIMKSLLADVGARLWRVRQAACASLSDLLAGRRWPQLAPHLEQLWVMGLRAADDVKESVRGAAGGLVRSLRGLSLRLMDAAQSPAADVAGCCGVVLPLLAGSQGLGSSVPELRGVAADVLCSGIKSAGSAQVLPVLPGVVPVLLEALSGMEDARLNYVEQHAESIGLDADQLAAARLAAARSSSITEALDAASRALTGPAAVEMAPALADLVRRGVGLSSKVGAASFMRGLAARLGQQLKPAAPTLLKPLVAGVAREPSAPVKRAYAAAAAAVAARCCGDKRRDKFVADAVASYGAVEVQLQPWRPGGDAAAAAAAAPMAVDEPSGGGEDAARQAGGLLLRELLRESSDTFNAYAAQVLPVAFVASHDEVASVASAWVAVWSQGCPSEPAALRLHAAELAGLLAGGLGSSAWPRKRAAAKALSALAEVAPDQLGPYSPALAQLLLAEASGGRLWEGKEGLMACLGGLGAACAATLAQQPGVDVLLGGLLSAAARKKTSYRAAALAAMQKVLVALLPLTRATTTPAVVDGGAVWGSVSPPLLDALQQHLTAASAPAPAAKAEAAAGAAEPADEVKPLPLPETCSCLGAAWKLTPDAARAAAAPLLVKLLAGLMAAAGLSWTNWLAVVMLAQAVVEAAAPARSSAAAAGGSVPAAACVPLAGGLVHVIQHSTISQLRGKCLEVLVQLLQTFEGDAEASRAFLSADGDASSISSAGGESAATGAGSSSLSSTVACCMATVASQDPSAAHTALAGRATAVLQRLNST</sequence>
<dbReference type="Pfam" id="PF24492">
    <property type="entry name" value="HEAT_ECM29"/>
    <property type="match status" value="1"/>
</dbReference>
<dbReference type="SUPFAM" id="SSF48371">
    <property type="entry name" value="ARM repeat"/>
    <property type="match status" value="1"/>
</dbReference>
<dbReference type="InterPro" id="IPR011989">
    <property type="entry name" value="ARM-like"/>
</dbReference>
<dbReference type="InterPro" id="IPR016024">
    <property type="entry name" value="ARM-type_fold"/>
</dbReference>
<dbReference type="PANTHER" id="PTHR23346:SF19">
    <property type="entry name" value="PROTEASOME ADAPTER AND SCAFFOLD PROTEIN ECM29"/>
    <property type="match status" value="1"/>
</dbReference>
<organism evidence="4 5">
    <name type="scientific">Tetradesmus obliquus</name>
    <name type="common">Green alga</name>
    <name type="synonym">Acutodesmus obliquus</name>
    <dbReference type="NCBI Taxonomy" id="3088"/>
    <lineage>
        <taxon>Eukaryota</taxon>
        <taxon>Viridiplantae</taxon>
        <taxon>Chlorophyta</taxon>
        <taxon>core chlorophytes</taxon>
        <taxon>Chlorophyceae</taxon>
        <taxon>CS clade</taxon>
        <taxon>Sphaeropleales</taxon>
        <taxon>Scenedesmaceae</taxon>
        <taxon>Tetradesmus</taxon>
    </lineage>
</organism>
<feature type="region of interest" description="Disordered" evidence="2">
    <location>
        <begin position="344"/>
        <end position="386"/>
    </location>
</feature>
<protein>
    <recommendedName>
        <fullName evidence="3">Proteasome adapter and scaffold protein ECM29 HEAT-repeat domain-containing protein</fullName>
    </recommendedName>
</protein>
<dbReference type="InterPro" id="IPR055443">
    <property type="entry name" value="HEAT_ECM29"/>
</dbReference>
<proteinExistence type="predicted"/>
<dbReference type="PANTHER" id="PTHR23346">
    <property type="entry name" value="TRANSLATIONAL ACTIVATOR GCN1-RELATED"/>
    <property type="match status" value="1"/>
</dbReference>
<dbReference type="Proteomes" id="UP001244341">
    <property type="component" value="Chromosome 16b"/>
</dbReference>
<gene>
    <name evidence="4" type="ORF">OEZ85_000433</name>
</gene>
<evidence type="ECO:0000256" key="2">
    <source>
        <dbReference type="SAM" id="MobiDB-lite"/>
    </source>
</evidence>
<name>A0ABY8UQN8_TETOB</name>
<keyword evidence="5" id="KW-1185">Reference proteome</keyword>
<feature type="compositionally biased region" description="Low complexity" evidence="2">
    <location>
        <begin position="344"/>
        <end position="384"/>
    </location>
</feature>
<keyword evidence="1" id="KW-0677">Repeat</keyword>
<dbReference type="EMBL" id="CP126223">
    <property type="protein sequence ID" value="WIA23756.1"/>
    <property type="molecule type" value="Genomic_DNA"/>
</dbReference>
<reference evidence="4 5" key="1">
    <citation type="submission" date="2023-05" db="EMBL/GenBank/DDBJ databases">
        <title>A 100% complete, gapless, phased diploid assembly of the Scenedesmus obliquus UTEX 3031 genome.</title>
        <authorList>
            <person name="Biondi T.C."/>
            <person name="Hanschen E.R."/>
            <person name="Kwon T."/>
            <person name="Eng W."/>
            <person name="Kruse C.P.S."/>
            <person name="Koehler S.I."/>
            <person name="Kunde Y."/>
            <person name="Gleasner C.D."/>
            <person name="You Mak K.T."/>
            <person name="Polle J."/>
            <person name="Hovde B.T."/>
            <person name="Starkenburg S.R."/>
        </authorList>
    </citation>
    <scope>NUCLEOTIDE SEQUENCE [LARGE SCALE GENOMIC DNA]</scope>
    <source>
        <strain evidence="4 5">DOE0152z</strain>
    </source>
</reference>
<evidence type="ECO:0000259" key="3">
    <source>
        <dbReference type="Pfam" id="PF24492"/>
    </source>
</evidence>
<evidence type="ECO:0000313" key="4">
    <source>
        <dbReference type="EMBL" id="WIA23756.1"/>
    </source>
</evidence>